<dbReference type="RefSeq" id="WP_068691642.1">
    <property type="nucleotide sequence ID" value="NZ_CP063196.1"/>
</dbReference>
<evidence type="ECO:0000313" key="7">
    <source>
        <dbReference type="Proteomes" id="UP000265719"/>
    </source>
</evidence>
<keyword evidence="3" id="KW-0408">Iron</keyword>
<dbReference type="Proteomes" id="UP000265719">
    <property type="component" value="Chromosome"/>
</dbReference>
<dbReference type="InterPro" id="IPR007197">
    <property type="entry name" value="rSAM"/>
</dbReference>
<dbReference type="Pfam" id="PF04055">
    <property type="entry name" value="Radical_SAM"/>
    <property type="match status" value="1"/>
</dbReference>
<dbReference type="InterPro" id="IPR029063">
    <property type="entry name" value="SAM-dependent_MTases_sf"/>
</dbReference>
<dbReference type="GO" id="GO:0008757">
    <property type="term" value="F:S-adenosylmethionine-dependent methyltransferase activity"/>
    <property type="evidence" value="ECO:0007669"/>
    <property type="project" value="InterPro"/>
</dbReference>
<dbReference type="PANTHER" id="PTHR11228:SF7">
    <property type="entry name" value="PQQA PEPTIDE CYCLASE"/>
    <property type="match status" value="1"/>
</dbReference>
<organism evidence="6 7">
    <name type="scientific">Thermobifida halotolerans</name>
    <dbReference type="NCBI Taxonomy" id="483545"/>
    <lineage>
        <taxon>Bacteria</taxon>
        <taxon>Bacillati</taxon>
        <taxon>Actinomycetota</taxon>
        <taxon>Actinomycetes</taxon>
        <taxon>Streptosporangiales</taxon>
        <taxon>Nocardiopsidaceae</taxon>
        <taxon>Thermobifida</taxon>
    </lineage>
</organism>
<dbReference type="InterPro" id="IPR050377">
    <property type="entry name" value="Radical_SAM_PqqE_MftC-like"/>
</dbReference>
<evidence type="ECO:0000256" key="2">
    <source>
        <dbReference type="ARBA" id="ARBA00022723"/>
    </source>
</evidence>
<evidence type="ECO:0000256" key="3">
    <source>
        <dbReference type="ARBA" id="ARBA00023004"/>
    </source>
</evidence>
<dbReference type="Pfam" id="PF08241">
    <property type="entry name" value="Methyltransf_11"/>
    <property type="match status" value="1"/>
</dbReference>
<feature type="domain" description="Radical SAM core" evidence="5">
    <location>
        <begin position="11"/>
        <end position="218"/>
    </location>
</feature>
<dbReference type="SFLD" id="SFLDG01067">
    <property type="entry name" value="SPASM/twitch_domain_containing"/>
    <property type="match status" value="1"/>
</dbReference>
<dbReference type="SFLD" id="SFLDS00029">
    <property type="entry name" value="Radical_SAM"/>
    <property type="match status" value="1"/>
</dbReference>
<dbReference type="PANTHER" id="PTHR11228">
    <property type="entry name" value="RADICAL SAM DOMAIN PROTEIN"/>
    <property type="match status" value="1"/>
</dbReference>
<dbReference type="Gene3D" id="3.40.50.150">
    <property type="entry name" value="Vaccinia Virus protein VP39"/>
    <property type="match status" value="1"/>
</dbReference>
<proteinExistence type="predicted"/>
<dbReference type="SUPFAM" id="SSF53335">
    <property type="entry name" value="S-adenosyl-L-methionine-dependent methyltransferases"/>
    <property type="match status" value="1"/>
</dbReference>
<dbReference type="KEGG" id="thao:NI17_009165"/>
<dbReference type="InterPro" id="IPR013785">
    <property type="entry name" value="Aldolase_TIM"/>
</dbReference>
<evidence type="ECO:0000256" key="4">
    <source>
        <dbReference type="ARBA" id="ARBA00023014"/>
    </source>
</evidence>
<dbReference type="GO" id="GO:0046872">
    <property type="term" value="F:metal ion binding"/>
    <property type="evidence" value="ECO:0007669"/>
    <property type="project" value="UniProtKB-KW"/>
</dbReference>
<dbReference type="EMBL" id="CP063196">
    <property type="protein sequence ID" value="UOE21280.1"/>
    <property type="molecule type" value="Genomic_DNA"/>
</dbReference>
<keyword evidence="7" id="KW-1185">Reference proteome</keyword>
<dbReference type="PROSITE" id="PS51918">
    <property type="entry name" value="RADICAL_SAM"/>
    <property type="match status" value="1"/>
</dbReference>
<evidence type="ECO:0000313" key="6">
    <source>
        <dbReference type="EMBL" id="UOE21280.1"/>
    </source>
</evidence>
<name>A0AA97M5P5_9ACTN</name>
<keyword evidence="1" id="KW-0949">S-adenosyl-L-methionine</keyword>
<dbReference type="AlphaFoldDB" id="A0AA97M5P5"/>
<dbReference type="GO" id="GO:0051536">
    <property type="term" value="F:iron-sulfur cluster binding"/>
    <property type="evidence" value="ECO:0007669"/>
    <property type="project" value="UniProtKB-KW"/>
</dbReference>
<dbReference type="SUPFAM" id="SSF102114">
    <property type="entry name" value="Radical SAM enzymes"/>
    <property type="match status" value="1"/>
</dbReference>
<dbReference type="InterPro" id="IPR058240">
    <property type="entry name" value="rSAM_sf"/>
</dbReference>
<evidence type="ECO:0000256" key="1">
    <source>
        <dbReference type="ARBA" id="ARBA00022691"/>
    </source>
</evidence>
<sequence length="406" mass="44595">MPARVAADPLPGIQRVDKLYLELLFRCNFRCGRCYHGSDLDRSEMVQLPQAVRALEYFSARFSCQQVCFLGGEPLLYPRLPELLAAAKGLGFSTQICTNAYKRRQVLTACLSYLDLLRVSLDGGTAETHDAIRRSGSFAAVFDTLDWANENRLPFGATCTLTAENIATVPGLARRLHELGARELILHRLRGVGNALETALKPVSWEHTRRLHTDLAELDLNGMYVNSHISLPRGGRRAVVSADFHRLPFKDTTFDAAIAAFCLYHASDPTTVIREISRYLHGRGVFIAVTKAADSYGELDELLAGLGLTAETSTRSSLYAAAHSANILPLAAPVLQIQQVLHAEHLFRFESLEHLAGYLMTTPKYAFSNAAGSDHRSLAEELRRRGCAIPVVASSTVSYLVGVPDA</sequence>
<keyword evidence="2" id="KW-0479">Metal-binding</keyword>
<gene>
    <name evidence="6" type="ORF">NI17_009165</name>
</gene>
<protein>
    <submittedName>
        <fullName evidence="6">Radical SAM protein</fullName>
    </submittedName>
</protein>
<dbReference type="CDD" id="cd01335">
    <property type="entry name" value="Radical_SAM"/>
    <property type="match status" value="1"/>
</dbReference>
<keyword evidence="4" id="KW-0411">Iron-sulfur</keyword>
<accession>A0AA97M5P5</accession>
<dbReference type="Gene3D" id="3.20.20.70">
    <property type="entry name" value="Aldolase class I"/>
    <property type="match status" value="1"/>
</dbReference>
<reference evidence="6" key="1">
    <citation type="submission" date="2020-10" db="EMBL/GenBank/DDBJ databases">
        <title>De novo genome project of the cellulose decomposer Thermobifida halotolerans type strain.</title>
        <authorList>
            <person name="Nagy I."/>
            <person name="Horvath B."/>
            <person name="Kukolya J."/>
            <person name="Nagy I."/>
            <person name="Orsini M."/>
        </authorList>
    </citation>
    <scope>NUCLEOTIDE SEQUENCE</scope>
    <source>
        <strain evidence="6">DSM 44931</strain>
    </source>
</reference>
<evidence type="ECO:0000259" key="5">
    <source>
        <dbReference type="PROSITE" id="PS51918"/>
    </source>
</evidence>
<dbReference type="InterPro" id="IPR013216">
    <property type="entry name" value="Methyltransf_11"/>
</dbReference>